<reference evidence="2" key="2">
    <citation type="submission" date="2015-01" db="EMBL/GenBank/DDBJ databases">
        <title>Evolutionary Origins and Diversification of the Mycorrhizal Mutualists.</title>
        <authorList>
            <consortium name="DOE Joint Genome Institute"/>
            <consortium name="Mycorrhizal Genomics Consortium"/>
            <person name="Kohler A."/>
            <person name="Kuo A."/>
            <person name="Nagy L.G."/>
            <person name="Floudas D."/>
            <person name="Copeland A."/>
            <person name="Barry K.W."/>
            <person name="Cichocki N."/>
            <person name="Veneault-Fourrey C."/>
            <person name="LaButti K."/>
            <person name="Lindquist E.A."/>
            <person name="Lipzen A."/>
            <person name="Lundell T."/>
            <person name="Morin E."/>
            <person name="Murat C."/>
            <person name="Riley R."/>
            <person name="Ohm R."/>
            <person name="Sun H."/>
            <person name="Tunlid A."/>
            <person name="Henrissat B."/>
            <person name="Grigoriev I.V."/>
            <person name="Hibbett D.S."/>
            <person name="Martin F."/>
        </authorList>
    </citation>
    <scope>NUCLEOTIDE SEQUENCE [LARGE SCALE GENOMIC DNA]</scope>
    <source>
        <strain evidence="2">Marx 270</strain>
    </source>
</reference>
<protein>
    <submittedName>
        <fullName evidence="1">Uncharacterized protein</fullName>
    </submittedName>
</protein>
<accession>A0A0C3JE29</accession>
<organism evidence="1 2">
    <name type="scientific">Pisolithus tinctorius Marx 270</name>
    <dbReference type="NCBI Taxonomy" id="870435"/>
    <lineage>
        <taxon>Eukaryota</taxon>
        <taxon>Fungi</taxon>
        <taxon>Dikarya</taxon>
        <taxon>Basidiomycota</taxon>
        <taxon>Agaricomycotina</taxon>
        <taxon>Agaricomycetes</taxon>
        <taxon>Agaricomycetidae</taxon>
        <taxon>Boletales</taxon>
        <taxon>Sclerodermatineae</taxon>
        <taxon>Pisolithaceae</taxon>
        <taxon>Pisolithus</taxon>
    </lineage>
</organism>
<dbReference type="HOGENOM" id="CLU_2016178_0_0_1"/>
<dbReference type="InParanoid" id="A0A0C3JE29"/>
<evidence type="ECO:0000313" key="1">
    <source>
        <dbReference type="EMBL" id="KIN95871.1"/>
    </source>
</evidence>
<dbReference type="EMBL" id="KN832059">
    <property type="protein sequence ID" value="KIN95871.1"/>
    <property type="molecule type" value="Genomic_DNA"/>
</dbReference>
<name>A0A0C3JE29_PISTI</name>
<evidence type="ECO:0000313" key="2">
    <source>
        <dbReference type="Proteomes" id="UP000054217"/>
    </source>
</evidence>
<gene>
    <name evidence="1" type="ORF">M404DRAFT_295315</name>
</gene>
<proteinExistence type="predicted"/>
<reference evidence="1 2" key="1">
    <citation type="submission" date="2014-04" db="EMBL/GenBank/DDBJ databases">
        <authorList>
            <consortium name="DOE Joint Genome Institute"/>
            <person name="Kuo A."/>
            <person name="Kohler A."/>
            <person name="Costa M.D."/>
            <person name="Nagy L.G."/>
            <person name="Floudas D."/>
            <person name="Copeland A."/>
            <person name="Barry K.W."/>
            <person name="Cichocki N."/>
            <person name="Veneault-Fourrey C."/>
            <person name="LaButti K."/>
            <person name="Lindquist E.A."/>
            <person name="Lipzen A."/>
            <person name="Lundell T."/>
            <person name="Morin E."/>
            <person name="Murat C."/>
            <person name="Sun H."/>
            <person name="Tunlid A."/>
            <person name="Henrissat B."/>
            <person name="Grigoriev I.V."/>
            <person name="Hibbett D.S."/>
            <person name="Martin F."/>
            <person name="Nordberg H.P."/>
            <person name="Cantor M.N."/>
            <person name="Hua S.X."/>
        </authorList>
    </citation>
    <scope>NUCLEOTIDE SEQUENCE [LARGE SCALE GENOMIC DNA]</scope>
    <source>
        <strain evidence="1 2">Marx 270</strain>
    </source>
</reference>
<sequence length="123" mass="13880">MPMFPCKTRFSNRDDTFVIVRRCLGKKGFSSTSLRSVGVHVYITRYLSRQAHCSSAMLTARYRALPHVDAFFQGLSSPRSSCGPSTVSQRYRWMRSTSSNCVGITRSMLRVTLRPIVCDIYGG</sequence>
<dbReference type="AlphaFoldDB" id="A0A0C3JE29"/>
<dbReference type="Proteomes" id="UP000054217">
    <property type="component" value="Unassembled WGS sequence"/>
</dbReference>
<keyword evidence="2" id="KW-1185">Reference proteome</keyword>